<dbReference type="Gene3D" id="1.10.3720.10">
    <property type="entry name" value="MetI-like"/>
    <property type="match status" value="1"/>
</dbReference>
<proteinExistence type="inferred from homology"/>
<dbReference type="GO" id="GO:0055085">
    <property type="term" value="P:transmembrane transport"/>
    <property type="evidence" value="ECO:0007669"/>
    <property type="project" value="InterPro"/>
</dbReference>
<evidence type="ECO:0000259" key="9">
    <source>
        <dbReference type="PROSITE" id="PS50928"/>
    </source>
</evidence>
<dbReference type="InterPro" id="IPR000515">
    <property type="entry name" value="MetI-like"/>
</dbReference>
<keyword evidence="5 8" id="KW-0812">Transmembrane</keyword>
<evidence type="ECO:0000313" key="11">
    <source>
        <dbReference type="Proteomes" id="UP000823633"/>
    </source>
</evidence>
<evidence type="ECO:0000256" key="2">
    <source>
        <dbReference type="ARBA" id="ARBA00020515"/>
    </source>
</evidence>
<evidence type="ECO:0000256" key="7">
    <source>
        <dbReference type="ARBA" id="ARBA00023136"/>
    </source>
</evidence>
<dbReference type="PROSITE" id="PS50928">
    <property type="entry name" value="ABC_TM1"/>
    <property type="match status" value="1"/>
</dbReference>
<dbReference type="Pfam" id="PF00528">
    <property type="entry name" value="BPD_transp_1"/>
    <property type="match status" value="1"/>
</dbReference>
<dbReference type="EMBL" id="JADIMU010000045">
    <property type="protein sequence ID" value="MBO8443485.1"/>
    <property type="molecule type" value="Genomic_DNA"/>
</dbReference>
<comment type="similarity">
    <text evidence="8">Belongs to the binding-protein-dependent transport system permease family.</text>
</comment>
<feature type="transmembrane region" description="Helical" evidence="8">
    <location>
        <begin position="237"/>
        <end position="258"/>
    </location>
</feature>
<keyword evidence="4" id="KW-1003">Cell membrane</keyword>
<organism evidence="10 11">
    <name type="scientific">Candidatus Aphodenecus pullistercoris</name>
    <dbReference type="NCBI Taxonomy" id="2840669"/>
    <lineage>
        <taxon>Bacteria</taxon>
        <taxon>Pseudomonadati</taxon>
        <taxon>Spirochaetota</taxon>
        <taxon>Spirochaetia</taxon>
        <taxon>Spirochaetales</taxon>
        <taxon>Candidatus Aphodenecus</taxon>
    </lineage>
</organism>
<gene>
    <name evidence="10" type="ORF">IAC42_06970</name>
</gene>
<evidence type="ECO:0000256" key="1">
    <source>
        <dbReference type="ARBA" id="ARBA00004651"/>
    </source>
</evidence>
<feature type="transmembrane region" description="Helical" evidence="8">
    <location>
        <begin position="179"/>
        <end position="204"/>
    </location>
</feature>
<evidence type="ECO:0000256" key="5">
    <source>
        <dbReference type="ARBA" id="ARBA00022692"/>
    </source>
</evidence>
<evidence type="ECO:0000313" key="10">
    <source>
        <dbReference type="EMBL" id="MBO8443485.1"/>
    </source>
</evidence>
<evidence type="ECO:0000256" key="6">
    <source>
        <dbReference type="ARBA" id="ARBA00022989"/>
    </source>
</evidence>
<keyword evidence="6 8" id="KW-1133">Transmembrane helix</keyword>
<evidence type="ECO:0000256" key="3">
    <source>
        <dbReference type="ARBA" id="ARBA00022448"/>
    </source>
</evidence>
<dbReference type="PANTHER" id="PTHR43744">
    <property type="entry name" value="ABC TRANSPORTER PERMEASE PROTEIN MG189-RELATED-RELATED"/>
    <property type="match status" value="1"/>
</dbReference>
<dbReference type="SUPFAM" id="SSF161098">
    <property type="entry name" value="MetI-like"/>
    <property type="match status" value="1"/>
</dbReference>
<protein>
    <recommendedName>
        <fullName evidence="2">sn-glycerol-3-phosphate transport system permease protein UgpE</fullName>
    </recommendedName>
</protein>
<feature type="transmembrane region" description="Helical" evidence="8">
    <location>
        <begin position="104"/>
        <end position="125"/>
    </location>
</feature>
<feature type="domain" description="ABC transmembrane type-1" evidence="9">
    <location>
        <begin position="69"/>
        <end position="258"/>
    </location>
</feature>
<dbReference type="InterPro" id="IPR035906">
    <property type="entry name" value="MetI-like_sf"/>
</dbReference>
<reference evidence="10" key="1">
    <citation type="submission" date="2020-10" db="EMBL/GenBank/DDBJ databases">
        <authorList>
            <person name="Gilroy R."/>
        </authorList>
    </citation>
    <scope>NUCLEOTIDE SEQUENCE</scope>
    <source>
        <strain evidence="10">11167</strain>
    </source>
</reference>
<reference evidence="10" key="2">
    <citation type="journal article" date="2021" name="PeerJ">
        <title>Extensive microbial diversity within the chicken gut microbiome revealed by metagenomics and culture.</title>
        <authorList>
            <person name="Gilroy R."/>
            <person name="Ravi A."/>
            <person name="Getino M."/>
            <person name="Pursley I."/>
            <person name="Horton D.L."/>
            <person name="Alikhan N.F."/>
            <person name="Baker D."/>
            <person name="Gharbi K."/>
            <person name="Hall N."/>
            <person name="Watson M."/>
            <person name="Adriaenssens E.M."/>
            <person name="Foster-Nyarko E."/>
            <person name="Jarju S."/>
            <person name="Secka A."/>
            <person name="Antonio M."/>
            <person name="Oren A."/>
            <person name="Chaudhuri R.R."/>
            <person name="La Ragione R."/>
            <person name="Hildebrand F."/>
            <person name="Pallen M.J."/>
        </authorList>
    </citation>
    <scope>NUCLEOTIDE SEQUENCE</scope>
    <source>
        <strain evidence="10">11167</strain>
    </source>
</reference>
<comment type="subcellular location">
    <subcellularLocation>
        <location evidence="1 8">Cell membrane</location>
        <topology evidence="1 8">Multi-pass membrane protein</topology>
    </subcellularLocation>
</comment>
<dbReference type="AlphaFoldDB" id="A0A9D9EB04"/>
<dbReference type="CDD" id="cd06261">
    <property type="entry name" value="TM_PBP2"/>
    <property type="match status" value="1"/>
</dbReference>
<evidence type="ECO:0000256" key="4">
    <source>
        <dbReference type="ARBA" id="ARBA00022475"/>
    </source>
</evidence>
<dbReference type="GO" id="GO:0005886">
    <property type="term" value="C:plasma membrane"/>
    <property type="evidence" value="ECO:0007669"/>
    <property type="project" value="UniProtKB-SubCell"/>
</dbReference>
<evidence type="ECO:0000256" key="8">
    <source>
        <dbReference type="RuleBase" id="RU363032"/>
    </source>
</evidence>
<dbReference type="Proteomes" id="UP000823633">
    <property type="component" value="Unassembled WGS sequence"/>
</dbReference>
<keyword evidence="7 8" id="KW-0472">Membrane</keyword>
<name>A0A9D9EB04_9SPIR</name>
<keyword evidence="3 8" id="KW-0813">Transport</keyword>
<feature type="transmembrane region" description="Helical" evidence="8">
    <location>
        <begin position="137"/>
        <end position="158"/>
    </location>
</feature>
<dbReference type="PANTHER" id="PTHR43744:SF8">
    <property type="entry name" value="SN-GLYCEROL-3-PHOSPHATE TRANSPORT SYSTEM PERMEASE PROTEIN UGPE"/>
    <property type="match status" value="1"/>
</dbReference>
<sequence length="273" mass="30569">MRTRMWTTVRLALVTALALLVLFPFIYALLASFFSAGDFATSPARILPSSWSFRNYQRALSNRHFPTYMLNSLVTGVMSALGRMVIAMLASYALAYFRFAGRKLIFAILALTLFIPGDLLLSGNYLTIQKLGLLDSWLGIISTSLVPASQILMLRQFFLSIPASIRDSAAMDGASDRRYIISILIPISRAVISTLLLQSFVAMFNSYLWPLLVTNRTDMRTVQIGITMLGYAESLDYGPIFAAIVIVLIPFLAVFILMHRRIMASLRQGYMFM</sequence>
<comment type="caution">
    <text evidence="10">The sequence shown here is derived from an EMBL/GenBank/DDBJ whole genome shotgun (WGS) entry which is preliminary data.</text>
</comment>
<accession>A0A9D9EB04</accession>
<feature type="transmembrane region" description="Helical" evidence="8">
    <location>
        <begin position="72"/>
        <end position="97"/>
    </location>
</feature>